<evidence type="ECO:0000313" key="1">
    <source>
        <dbReference type="EMBL" id="BAO38392.1"/>
    </source>
</evidence>
<dbReference type="KEGG" id="kmx:KLMA_10770"/>
<reference evidence="1 2" key="1">
    <citation type="journal article" date="2015" name="Biotechnol. Biofuels">
        <title>Genetic basis of the highly efficient yeast Kluyveromyces marxianus: complete genome sequence and transcriptome analyses.</title>
        <authorList>
            <person name="Lertwattanasakul N."/>
            <person name="Kosaka T."/>
            <person name="Hosoyama A."/>
            <person name="Suzuki Y."/>
            <person name="Rodrussamee N."/>
            <person name="Matsutani M."/>
            <person name="Murata M."/>
            <person name="Fujimoto N."/>
            <person name="Suprayogi"/>
            <person name="Tsuchikane K."/>
            <person name="Limtong S."/>
            <person name="Fujita N."/>
            <person name="Yamada M."/>
        </authorList>
    </citation>
    <scope>NUCLEOTIDE SEQUENCE [LARGE SCALE GENOMIC DNA]</scope>
    <source>
        <strain evidence="2">DMKU3-1042 / BCC 29191 / NBRC 104275</strain>
    </source>
</reference>
<dbReference type="RefSeq" id="XP_022674281.1">
    <property type="nucleotide sequence ID" value="XM_022822462.1"/>
</dbReference>
<gene>
    <name evidence="1" type="ORF">KLMA_10770</name>
</gene>
<sequence>MQLFFVSFFSTTSSSSSLSSNSTWSSTTEWRGSSEVDVLFRFQSNHERWNVDDLLTDSNVSLGNQNSGVVDRLGQTQLVDLGLQSSFQEIFNLQSQDIIQLLLVFRQDTNSHQSSDQSITFEQSLWVLFVSGQQVSGSSSDLRQLERNSVDFSLVLQTVFTSQLQFGIQTSRFVRSLWGRVSLRVGSWGSCCKSY</sequence>
<dbReference type="Proteomes" id="UP000065495">
    <property type="component" value="Chromosome 1"/>
</dbReference>
<name>W0T476_KLUMD</name>
<dbReference type="GeneID" id="34714424"/>
<dbReference type="VEuPathDB" id="FungiDB:KLMA_10770"/>
<dbReference type="EMBL" id="AP012213">
    <property type="protein sequence ID" value="BAO38392.1"/>
    <property type="molecule type" value="Genomic_DNA"/>
</dbReference>
<protein>
    <submittedName>
        <fullName evidence="1">Uncharacterized protein</fullName>
    </submittedName>
</protein>
<organism evidence="1 2">
    <name type="scientific">Kluyveromyces marxianus (strain DMKU3-1042 / BCC 29191 / NBRC 104275)</name>
    <name type="common">Yeast</name>
    <name type="synonym">Candida kefyr</name>
    <dbReference type="NCBI Taxonomy" id="1003335"/>
    <lineage>
        <taxon>Eukaryota</taxon>
        <taxon>Fungi</taxon>
        <taxon>Dikarya</taxon>
        <taxon>Ascomycota</taxon>
        <taxon>Saccharomycotina</taxon>
        <taxon>Saccharomycetes</taxon>
        <taxon>Saccharomycetales</taxon>
        <taxon>Saccharomycetaceae</taxon>
        <taxon>Kluyveromyces</taxon>
    </lineage>
</organism>
<dbReference type="AlphaFoldDB" id="W0T476"/>
<proteinExistence type="predicted"/>
<accession>W0T476</accession>
<dbReference type="OrthoDB" id="4092856at2759"/>
<evidence type="ECO:0000313" key="2">
    <source>
        <dbReference type="Proteomes" id="UP000065495"/>
    </source>
</evidence>